<dbReference type="PANTHER" id="PTHR14237:SF19">
    <property type="entry name" value="MITOCHONDRIAL AMIDOXIME REDUCING COMPONENT 1"/>
    <property type="match status" value="1"/>
</dbReference>
<dbReference type="SUPFAM" id="SSF141673">
    <property type="entry name" value="MOSC N-terminal domain-like"/>
    <property type="match status" value="1"/>
</dbReference>
<keyword evidence="3" id="KW-1185">Reference proteome</keyword>
<dbReference type="InterPro" id="IPR005302">
    <property type="entry name" value="MoCF_Sase_C"/>
</dbReference>
<evidence type="ECO:0000259" key="1">
    <source>
        <dbReference type="PROSITE" id="PS51340"/>
    </source>
</evidence>
<organism evidence="2 3">
    <name type="scientific">Dyadobacter sandarakinus</name>
    <dbReference type="NCBI Taxonomy" id="2747268"/>
    <lineage>
        <taxon>Bacteria</taxon>
        <taxon>Pseudomonadati</taxon>
        <taxon>Bacteroidota</taxon>
        <taxon>Cytophagia</taxon>
        <taxon>Cytophagales</taxon>
        <taxon>Spirosomataceae</taxon>
        <taxon>Dyadobacter</taxon>
    </lineage>
</organism>
<dbReference type="InterPro" id="IPR011037">
    <property type="entry name" value="Pyrv_Knase-like_insert_dom_sf"/>
</dbReference>
<evidence type="ECO:0000313" key="3">
    <source>
        <dbReference type="Proteomes" id="UP000612680"/>
    </source>
</evidence>
<feature type="domain" description="MOSC" evidence="1">
    <location>
        <begin position="119"/>
        <end position="264"/>
    </location>
</feature>
<name>A0ABX7IDH1_9BACT</name>
<dbReference type="PROSITE" id="PS51340">
    <property type="entry name" value="MOSC"/>
    <property type="match status" value="1"/>
</dbReference>
<dbReference type="Pfam" id="PF03476">
    <property type="entry name" value="MOSC_N"/>
    <property type="match status" value="1"/>
</dbReference>
<proteinExistence type="predicted"/>
<accession>A0ABX7IDH1</accession>
<sequence length="264" mass="30028">MTLSEIWIYPVKSLGGISLREAHTEERGLQDDRRWMVVDEENVFVTQRVLNKMALIGVEIQDAGLRIFHRHHEGDEVLVPREPVTGELLHVKVWDDIAEAVTVTREADEWLTRQLGKKVRLVVMPESTERKADPRYAQYGENVSFADGFPYHLISQASLDDLNARLADPVTMRRFRPNLVVTGADPYAEDAWTYISIGDVRFQRVKPCARCVLTTIDPQTAEKGTEPLKTLATYRRMDKKVIFGQDFVLSNPGLIRIGDPVTLS</sequence>
<protein>
    <submittedName>
        <fullName evidence="2">MOSC domain-containing protein</fullName>
    </submittedName>
</protein>
<dbReference type="EMBL" id="CP056775">
    <property type="protein sequence ID" value="QRR04194.1"/>
    <property type="molecule type" value="Genomic_DNA"/>
</dbReference>
<dbReference type="Pfam" id="PF03473">
    <property type="entry name" value="MOSC"/>
    <property type="match status" value="1"/>
</dbReference>
<dbReference type="SUPFAM" id="SSF50800">
    <property type="entry name" value="PK beta-barrel domain-like"/>
    <property type="match status" value="1"/>
</dbReference>
<reference evidence="2 3" key="1">
    <citation type="submission" date="2020-06" db="EMBL/GenBank/DDBJ databases">
        <title>Dyadobacter sandarakinus sp. nov., isolated from the soil of the Arctic Yellow River Station.</title>
        <authorList>
            <person name="Zhang Y."/>
            <person name="Peng F."/>
        </authorList>
    </citation>
    <scope>NUCLEOTIDE SEQUENCE [LARGE SCALE GENOMIC DNA]</scope>
    <source>
        <strain evidence="2 3">Q3-56</strain>
    </source>
</reference>
<evidence type="ECO:0000313" key="2">
    <source>
        <dbReference type="EMBL" id="QRR04194.1"/>
    </source>
</evidence>
<dbReference type="PANTHER" id="PTHR14237">
    <property type="entry name" value="MOLYBDOPTERIN COFACTOR SULFURASE MOSC"/>
    <property type="match status" value="1"/>
</dbReference>
<gene>
    <name evidence="2" type="ORF">HWI92_14275</name>
</gene>
<dbReference type="InterPro" id="IPR005303">
    <property type="entry name" value="MOCOS_middle"/>
</dbReference>
<dbReference type="Proteomes" id="UP000612680">
    <property type="component" value="Chromosome"/>
</dbReference>